<dbReference type="GO" id="GO:0020037">
    <property type="term" value="F:heme binding"/>
    <property type="evidence" value="ECO:0007669"/>
    <property type="project" value="InterPro"/>
</dbReference>
<dbReference type="OrthoDB" id="2789670at2759"/>
<organism evidence="1 2">
    <name type="scientific">Phanerochaete carnosa (strain HHB-10118-sp)</name>
    <name type="common">White-rot fungus</name>
    <name type="synonym">Peniophora carnosa</name>
    <dbReference type="NCBI Taxonomy" id="650164"/>
    <lineage>
        <taxon>Eukaryota</taxon>
        <taxon>Fungi</taxon>
        <taxon>Dikarya</taxon>
        <taxon>Basidiomycota</taxon>
        <taxon>Agaricomycotina</taxon>
        <taxon>Agaricomycetes</taxon>
        <taxon>Polyporales</taxon>
        <taxon>Phanerochaetaceae</taxon>
        <taxon>Phanerochaete</taxon>
    </lineage>
</organism>
<name>K5WZ33_PHACS</name>
<keyword evidence="2" id="KW-1185">Reference proteome</keyword>
<accession>K5WZ33</accession>
<dbReference type="HOGENOM" id="CLU_2038870_0_0_1"/>
<dbReference type="GeneID" id="18916628"/>
<evidence type="ECO:0000313" key="2">
    <source>
        <dbReference type="Proteomes" id="UP000008370"/>
    </source>
</evidence>
<gene>
    <name evidence="1" type="ORF">PHACADRAFT_256621</name>
</gene>
<dbReference type="KEGG" id="pco:PHACADRAFT_256621"/>
<dbReference type="Proteomes" id="UP000008370">
    <property type="component" value="Unassembled WGS sequence"/>
</dbReference>
<dbReference type="InParanoid" id="K5WZ33"/>
<dbReference type="InterPro" id="IPR036396">
    <property type="entry name" value="Cyt_P450_sf"/>
</dbReference>
<dbReference type="Gene3D" id="1.10.630.10">
    <property type="entry name" value="Cytochrome P450"/>
    <property type="match status" value="1"/>
</dbReference>
<evidence type="ECO:0000313" key="1">
    <source>
        <dbReference type="EMBL" id="EKM55762.1"/>
    </source>
</evidence>
<dbReference type="GO" id="GO:0004497">
    <property type="term" value="F:monooxygenase activity"/>
    <property type="evidence" value="ECO:0007669"/>
    <property type="project" value="InterPro"/>
</dbReference>
<dbReference type="RefSeq" id="XP_007396080.1">
    <property type="nucleotide sequence ID" value="XM_007396018.1"/>
</dbReference>
<proteinExistence type="predicted"/>
<dbReference type="GO" id="GO:0005506">
    <property type="term" value="F:iron ion binding"/>
    <property type="evidence" value="ECO:0007669"/>
    <property type="project" value="InterPro"/>
</dbReference>
<dbReference type="AlphaFoldDB" id="K5WZ33"/>
<dbReference type="EMBL" id="JH930472">
    <property type="protein sequence ID" value="EKM55762.1"/>
    <property type="molecule type" value="Genomic_DNA"/>
</dbReference>
<dbReference type="GO" id="GO:0016705">
    <property type="term" value="F:oxidoreductase activity, acting on paired donors, with incorporation or reduction of molecular oxygen"/>
    <property type="evidence" value="ECO:0007669"/>
    <property type="project" value="InterPro"/>
</dbReference>
<protein>
    <submittedName>
        <fullName evidence="1">Uncharacterized protein</fullName>
    </submittedName>
</protein>
<reference evidence="1 2" key="1">
    <citation type="journal article" date="2012" name="BMC Genomics">
        <title>Comparative genomics of the white-rot fungi, Phanerochaete carnosa and P. chrysosporium, to elucidate the genetic basis of the distinct wood types they colonize.</title>
        <authorList>
            <person name="Suzuki H."/>
            <person name="MacDonald J."/>
            <person name="Syed K."/>
            <person name="Salamov A."/>
            <person name="Hori C."/>
            <person name="Aerts A."/>
            <person name="Henrissat B."/>
            <person name="Wiebenga A."/>
            <person name="vanKuyk P.A."/>
            <person name="Barry K."/>
            <person name="Lindquist E."/>
            <person name="LaButti K."/>
            <person name="Lapidus A."/>
            <person name="Lucas S."/>
            <person name="Coutinho P."/>
            <person name="Gong Y."/>
            <person name="Samejima M."/>
            <person name="Mahadevan R."/>
            <person name="Abou-Zaid M."/>
            <person name="de Vries R.P."/>
            <person name="Igarashi K."/>
            <person name="Yadav J.S."/>
            <person name="Grigoriev I.V."/>
            <person name="Master E.R."/>
        </authorList>
    </citation>
    <scope>NUCLEOTIDE SEQUENCE [LARGE SCALE GENOMIC DNA]</scope>
    <source>
        <strain evidence="1 2">HHB-10118-sp</strain>
    </source>
</reference>
<sequence>MQQPLTRQGVMVFRPVQLEQCHILLKNLLSSPEHFEAHIRRYLQPTVPSEAGTDRDRRFTSAITLEMTYGHKVSSDDDAYLHIADRVNIVSTKMSKAAILDLFPSGTLMQIWFGQTGIAEC</sequence>